<feature type="region of interest" description="Disordered" evidence="1">
    <location>
        <begin position="66"/>
        <end position="90"/>
    </location>
</feature>
<dbReference type="KEGG" id="gsh:117351541"/>
<dbReference type="AlphaFoldDB" id="A0A6P8P1M5"/>
<dbReference type="GeneID" id="117351541"/>
<dbReference type="GO" id="GO:0007095">
    <property type="term" value="P:mitotic G2 DNA damage checkpoint signaling"/>
    <property type="evidence" value="ECO:0007669"/>
    <property type="project" value="TreeGrafter"/>
</dbReference>
<feature type="domain" description="MRN complex-interacting protein N-terminal" evidence="2">
    <location>
        <begin position="7"/>
        <end position="105"/>
    </location>
</feature>
<feature type="compositionally biased region" description="Polar residues" evidence="1">
    <location>
        <begin position="74"/>
        <end position="90"/>
    </location>
</feature>
<dbReference type="OrthoDB" id="9909447at2759"/>
<dbReference type="InterPro" id="IPR032739">
    <property type="entry name" value="MRNIP"/>
</dbReference>
<sequence length="353" mass="40263">MVQEFQVLACFSCKCFQVHQIKKSKIWICKLCGEKQSFLKSYGQGSGADCRHHVQKLNMMRGEMMQEAERTAGSPDNLNKTTPSELDESANLQREQCPVSRWSKYVEKNNEELNKEHEEEEILYTDRQQFYLDMKNRAKEKRKCKKTFHGYDGKDCDDESNCYALTYEAKKVNQCKANFRASKWGRFDYNFKYDENDSTYAKSKTQKNWAESESCSASMALPIVQSQEQCSIDPFKDEDVEHFKYRGKTSLGHSLKSFSGTVSSTKTTSAGSGITGSKLGDTPSKELKDNCIWKDYSKLDHEKPRESSTKSQPSCFFSTPMPCSSFASFSTPAKNQASALCLFQTDDDFDGDL</sequence>
<dbReference type="RefSeq" id="XP_033782817.1">
    <property type="nucleotide sequence ID" value="XM_033926926.1"/>
</dbReference>
<keyword evidence="3" id="KW-1185">Reference proteome</keyword>
<dbReference type="InterPro" id="IPR049472">
    <property type="entry name" value="MRNIP_N"/>
</dbReference>
<evidence type="ECO:0000313" key="3">
    <source>
        <dbReference type="Proteomes" id="UP000515159"/>
    </source>
</evidence>
<dbReference type="InParanoid" id="A0A6P8P1M5"/>
<reference evidence="4" key="1">
    <citation type="submission" date="2025-08" db="UniProtKB">
        <authorList>
            <consortium name="RefSeq"/>
        </authorList>
    </citation>
    <scope>IDENTIFICATION</scope>
</reference>
<dbReference type="Pfam" id="PF15749">
    <property type="entry name" value="MRNIP"/>
    <property type="match status" value="1"/>
</dbReference>
<dbReference type="Proteomes" id="UP000515159">
    <property type="component" value="Chromosome 18"/>
</dbReference>
<evidence type="ECO:0000313" key="4">
    <source>
        <dbReference type="RefSeq" id="XP_033782817.1"/>
    </source>
</evidence>
<dbReference type="GO" id="GO:0005634">
    <property type="term" value="C:nucleus"/>
    <property type="evidence" value="ECO:0007669"/>
    <property type="project" value="TreeGrafter"/>
</dbReference>
<feature type="compositionally biased region" description="Polar residues" evidence="1">
    <location>
        <begin position="260"/>
        <end position="272"/>
    </location>
</feature>
<dbReference type="PANTHER" id="PTHR15863">
    <property type="entry name" value="MRN COMPLEX-INTERACTING PROTEIN"/>
    <property type="match status" value="1"/>
</dbReference>
<protein>
    <submittedName>
        <fullName evidence="4">MRN complex-interacting protein isoform X1</fullName>
    </submittedName>
</protein>
<evidence type="ECO:0000256" key="1">
    <source>
        <dbReference type="SAM" id="MobiDB-lite"/>
    </source>
</evidence>
<organism evidence="3 4">
    <name type="scientific">Geotrypetes seraphini</name>
    <name type="common">Gaboon caecilian</name>
    <name type="synonym">Caecilia seraphini</name>
    <dbReference type="NCBI Taxonomy" id="260995"/>
    <lineage>
        <taxon>Eukaryota</taxon>
        <taxon>Metazoa</taxon>
        <taxon>Chordata</taxon>
        <taxon>Craniata</taxon>
        <taxon>Vertebrata</taxon>
        <taxon>Euteleostomi</taxon>
        <taxon>Amphibia</taxon>
        <taxon>Gymnophiona</taxon>
        <taxon>Geotrypetes</taxon>
    </lineage>
</organism>
<proteinExistence type="predicted"/>
<feature type="region of interest" description="Disordered" evidence="1">
    <location>
        <begin position="260"/>
        <end position="281"/>
    </location>
</feature>
<gene>
    <name evidence="4" type="primary">MRNIP</name>
</gene>
<name>A0A6P8P1M5_GEOSA</name>
<dbReference type="CTD" id="51149"/>
<accession>A0A6P8P1M5</accession>
<dbReference type="PANTHER" id="PTHR15863:SF2">
    <property type="entry name" value="MRN COMPLEX-INTERACTING PROTEIN"/>
    <property type="match status" value="1"/>
</dbReference>
<dbReference type="GO" id="GO:0003682">
    <property type="term" value="F:chromatin binding"/>
    <property type="evidence" value="ECO:0007669"/>
    <property type="project" value="TreeGrafter"/>
</dbReference>
<evidence type="ECO:0000259" key="2">
    <source>
        <dbReference type="Pfam" id="PF15749"/>
    </source>
</evidence>